<dbReference type="InterPro" id="IPR011711">
    <property type="entry name" value="GntR_C"/>
</dbReference>
<evidence type="ECO:0000256" key="4">
    <source>
        <dbReference type="ARBA" id="ARBA00023163"/>
    </source>
</evidence>
<evidence type="ECO:0000256" key="3">
    <source>
        <dbReference type="ARBA" id="ARBA00023125"/>
    </source>
</evidence>
<dbReference type="Gene3D" id="1.20.120.530">
    <property type="entry name" value="GntR ligand-binding domain-like"/>
    <property type="match status" value="1"/>
</dbReference>
<feature type="domain" description="HTH gntR-type" evidence="7">
    <location>
        <begin position="9"/>
        <end position="76"/>
    </location>
</feature>
<accession>A0A2H5F539</accession>
<evidence type="ECO:0000259" key="7">
    <source>
        <dbReference type="PROSITE" id="PS50949"/>
    </source>
</evidence>
<dbReference type="RefSeq" id="WP_101754637.1">
    <property type="nucleotide sequence ID" value="NZ_CP025431.1"/>
</dbReference>
<keyword evidence="4" id="KW-0804">Transcription</keyword>
<dbReference type="OrthoDB" id="5450856at2"/>
<evidence type="ECO:0000256" key="6">
    <source>
        <dbReference type="ARBA" id="ARBA00039592"/>
    </source>
</evidence>
<organism evidence="8 9">
    <name type="scientific">Paracoccus zhejiangensis</name>
    <dbReference type="NCBI Taxonomy" id="1077935"/>
    <lineage>
        <taxon>Bacteria</taxon>
        <taxon>Pseudomonadati</taxon>
        <taxon>Pseudomonadota</taxon>
        <taxon>Alphaproteobacteria</taxon>
        <taxon>Rhodobacterales</taxon>
        <taxon>Paracoccaceae</taxon>
        <taxon>Paracoccus</taxon>
    </lineage>
</organism>
<keyword evidence="1" id="KW-0678">Repressor</keyword>
<protein>
    <recommendedName>
        <fullName evidence="6">Pyruvate dehydrogenase complex repressor</fullName>
    </recommendedName>
</protein>
<dbReference type="Proteomes" id="UP000234530">
    <property type="component" value="Plasmid pPZ01"/>
</dbReference>
<reference evidence="8 9" key="1">
    <citation type="journal article" date="2013" name="Antonie Van Leeuwenhoek">
        <title>Paracoccus zhejiangensis sp. nov., isolated from activated sludge in wastewater-treatment system.</title>
        <authorList>
            <person name="Wu Z.G."/>
            <person name="Zhang D.F."/>
            <person name="Liu Y.L."/>
            <person name="Wang F."/>
            <person name="Jiang X."/>
            <person name="Li C."/>
            <person name="Li S.P."/>
            <person name="Hong Q."/>
            <person name="Li W.J."/>
        </authorList>
    </citation>
    <scope>NUCLEOTIDE SEQUENCE [LARGE SCALE GENOMIC DNA]</scope>
    <source>
        <strain evidence="8 9">J6</strain>
        <plasmid evidence="9">Plasmid ppz01</plasmid>
    </source>
</reference>
<dbReference type="AlphaFoldDB" id="A0A2H5F539"/>
<dbReference type="PANTHER" id="PTHR43537">
    <property type="entry name" value="TRANSCRIPTIONAL REGULATOR, GNTR FAMILY"/>
    <property type="match status" value="1"/>
</dbReference>
<dbReference type="SUPFAM" id="SSF46785">
    <property type="entry name" value="Winged helix' DNA-binding domain"/>
    <property type="match status" value="1"/>
</dbReference>
<proteinExistence type="predicted"/>
<dbReference type="EMBL" id="CP025431">
    <property type="protein sequence ID" value="AUH66666.1"/>
    <property type="molecule type" value="Genomic_DNA"/>
</dbReference>
<dbReference type="Pfam" id="PF07729">
    <property type="entry name" value="FCD"/>
    <property type="match status" value="1"/>
</dbReference>
<comment type="function">
    <text evidence="5">Transcriptional repressor for the pyruvate dehydrogenase complex genes aceEF and lpd.</text>
</comment>
<evidence type="ECO:0000313" key="8">
    <source>
        <dbReference type="EMBL" id="AUH66666.1"/>
    </source>
</evidence>
<evidence type="ECO:0000256" key="2">
    <source>
        <dbReference type="ARBA" id="ARBA00023015"/>
    </source>
</evidence>
<dbReference type="Pfam" id="PF00392">
    <property type="entry name" value="GntR"/>
    <property type="match status" value="1"/>
</dbReference>
<geneLocation type="plasmid" evidence="9">
    <name>ppz01</name>
</geneLocation>
<evidence type="ECO:0000256" key="1">
    <source>
        <dbReference type="ARBA" id="ARBA00022491"/>
    </source>
</evidence>
<keyword evidence="9" id="KW-1185">Reference proteome</keyword>
<dbReference type="InterPro" id="IPR036388">
    <property type="entry name" value="WH-like_DNA-bd_sf"/>
</dbReference>
<dbReference type="Gene3D" id="1.10.10.10">
    <property type="entry name" value="Winged helix-like DNA-binding domain superfamily/Winged helix DNA-binding domain"/>
    <property type="match status" value="1"/>
</dbReference>
<dbReference type="SMART" id="SM00895">
    <property type="entry name" value="FCD"/>
    <property type="match status" value="1"/>
</dbReference>
<dbReference type="SMART" id="SM00345">
    <property type="entry name" value="HTH_GNTR"/>
    <property type="match status" value="1"/>
</dbReference>
<dbReference type="KEGG" id="pzh:CX676_20410"/>
<dbReference type="InterPro" id="IPR036390">
    <property type="entry name" value="WH_DNA-bd_sf"/>
</dbReference>
<evidence type="ECO:0000313" key="9">
    <source>
        <dbReference type="Proteomes" id="UP000234530"/>
    </source>
</evidence>
<evidence type="ECO:0000256" key="5">
    <source>
        <dbReference type="ARBA" id="ARBA00037357"/>
    </source>
</evidence>
<dbReference type="InterPro" id="IPR000524">
    <property type="entry name" value="Tscrpt_reg_HTH_GntR"/>
</dbReference>
<keyword evidence="3" id="KW-0238">DNA-binding</keyword>
<dbReference type="GO" id="GO:0003677">
    <property type="term" value="F:DNA binding"/>
    <property type="evidence" value="ECO:0007669"/>
    <property type="project" value="UniProtKB-KW"/>
</dbReference>
<keyword evidence="2" id="KW-0805">Transcription regulation</keyword>
<sequence>MTQSAVKSERAAEAVAQHIEALILEGALKPDARLLPERELAERLEVSRSTLRDGLKILEARGLLVSGGRGAQVAALGAEAITDPLIALLARHSEGADDYLEFRGIIEGAAAGLAAERATPVERERLRDLMERMARAHEAEDPTAEGEADAELHLMIYEASHNLTLLQIMQALAGVVRADVLQNRQRLFAIPAMRDVLYAQHCKIGDAVLAGDAAAASAAALEHLDYLRAARQELSAADARLDLSMRRLNGGGLQATNKR</sequence>
<keyword evidence="8" id="KW-0614">Plasmid</keyword>
<dbReference type="PRINTS" id="PR00035">
    <property type="entry name" value="HTHGNTR"/>
</dbReference>
<dbReference type="CDD" id="cd07377">
    <property type="entry name" value="WHTH_GntR"/>
    <property type="match status" value="1"/>
</dbReference>
<dbReference type="SUPFAM" id="SSF48008">
    <property type="entry name" value="GntR ligand-binding domain-like"/>
    <property type="match status" value="1"/>
</dbReference>
<gene>
    <name evidence="8" type="ORF">CX676_20410</name>
</gene>
<dbReference type="InterPro" id="IPR008920">
    <property type="entry name" value="TF_FadR/GntR_C"/>
</dbReference>
<dbReference type="GO" id="GO:0003700">
    <property type="term" value="F:DNA-binding transcription factor activity"/>
    <property type="evidence" value="ECO:0007669"/>
    <property type="project" value="InterPro"/>
</dbReference>
<name>A0A2H5F539_9RHOB</name>
<dbReference type="PANTHER" id="PTHR43537:SF34">
    <property type="entry name" value="PYRUVATE DEHYDROGENASE COMPLEX REPRESSOR"/>
    <property type="match status" value="1"/>
</dbReference>
<dbReference type="PROSITE" id="PS50949">
    <property type="entry name" value="HTH_GNTR"/>
    <property type="match status" value="1"/>
</dbReference>